<organism evidence="2 3">
    <name type="scientific">Apodemus speciosus</name>
    <name type="common">Large Japanese field mouse</name>
    <dbReference type="NCBI Taxonomy" id="105296"/>
    <lineage>
        <taxon>Eukaryota</taxon>
        <taxon>Metazoa</taxon>
        <taxon>Chordata</taxon>
        <taxon>Craniata</taxon>
        <taxon>Vertebrata</taxon>
        <taxon>Euteleostomi</taxon>
        <taxon>Mammalia</taxon>
        <taxon>Eutheria</taxon>
        <taxon>Euarchontoglires</taxon>
        <taxon>Glires</taxon>
        <taxon>Rodentia</taxon>
        <taxon>Myomorpha</taxon>
        <taxon>Muroidea</taxon>
        <taxon>Muridae</taxon>
        <taxon>Murinae</taxon>
        <taxon>Apodemus</taxon>
    </lineage>
</organism>
<evidence type="ECO:0000313" key="2">
    <source>
        <dbReference type="EMBL" id="GAB1297306.1"/>
    </source>
</evidence>
<feature type="region of interest" description="Disordered" evidence="1">
    <location>
        <begin position="1"/>
        <end position="44"/>
    </location>
</feature>
<gene>
    <name evidence="2" type="ORF">APTSU1_001254200</name>
</gene>
<feature type="region of interest" description="Disordered" evidence="1">
    <location>
        <begin position="785"/>
        <end position="817"/>
    </location>
</feature>
<protein>
    <submittedName>
        <fullName evidence="2">RAD51-associated protein 2</fullName>
    </submittedName>
</protein>
<dbReference type="PANTHER" id="PTHR39229:SF1">
    <property type="entry name" value="RAD51-ASSOCIATED PROTEIN 2"/>
    <property type="match status" value="1"/>
</dbReference>
<feature type="region of interest" description="Disordered" evidence="1">
    <location>
        <begin position="1008"/>
        <end position="1036"/>
    </location>
</feature>
<feature type="region of interest" description="Disordered" evidence="1">
    <location>
        <begin position="106"/>
        <end position="165"/>
    </location>
</feature>
<evidence type="ECO:0000256" key="1">
    <source>
        <dbReference type="SAM" id="MobiDB-lite"/>
    </source>
</evidence>
<feature type="region of interest" description="Disordered" evidence="1">
    <location>
        <begin position="822"/>
        <end position="841"/>
    </location>
</feature>
<name>A0ABQ0FDH5_APOSI</name>
<accession>A0ABQ0FDH5</accession>
<keyword evidence="3" id="KW-1185">Reference proteome</keyword>
<feature type="compositionally biased region" description="Pro residues" evidence="1">
    <location>
        <begin position="18"/>
        <end position="28"/>
    </location>
</feature>
<sequence length="1075" mass="123163">MSLSRPAWPAGPAWPVSSEPPPEDPAAAPPSSKRRRLKEPDGVSEAEWPLLVVPRLSEVEKAWEWSLRPFTAFLIPKIPWSSGGGRQRCDLGCRDRTFQTQSCWQSGMSGRAGCSRAPRRSREAGLQDREAQGVRIGDQAEASHAPPNTPMPYVQGVKQEPEELPEKETILKEKSSARQPGNPFLDVTFSEETKSALHEIKDRCKVDSVITSEKKENVSSSTLKISKFQNQASLESAKPSYFRDSITKNFPEFPRDLNSNMSFVYLKEIAKKKNDKIVAYVRDFTNIFWSQNRPDAKKQKLQEDKKNVYVENDFSYYTESNYQSLTVERKIELISSDYYRPSSTECDVRDSKKNFTLTLEDANWEGTERNQGYDISTRQEKSQSSDYNSSILKGKKQNCWRMKKIRIICETMNKHGEYSNLVRLLLTDLLHKRDYHSVKNAVIGTLCSPLNLIKVVWFNGKGKSVNMLQLGYYTLQKYTSGNKGDSTLACHKMLTCKKQINIPKSGILSKYSQNMISEFLNIILKTNIVSCLDNFDSFIINGDDGESKEGCIFKYIVNLNYLKNIKKRHIVYLIKMLTTSRLLEHSTKSTAKKRKLFKMEYDLEWAKKQNINSLNTKTKSFLIYKVCQNVPLLMDFDNMEELSLTKKPSYENTTCAVRLLNMENLAYYSFGIDNTHVKSEPLFIQNNCGHINEKYYESSMYNQDLDTERKWKNKTIHFIFKFIFEDVFNVRQLGTLLCQNTSHSDQINAMPITLNLSLDNLLSEIEEKIYDFVLKKEMKVTKSSSSCRAHKAIDTEKEEDSSPQMDRMSSVQSASLVSKSINVEETKSVNQNNGTSTKEDGSILQESELANSKHFHPKNEPALYANHQFESDSSGENNECFQGLNAKCLSTETLPVAKEFEMKSKFDLVLEELRMFHEISKENEIPSTMETNNRKENYFGESNDSKEARMEIGKKLEMVETNTRDTPFLPCDVKAGLNKHKRHQSLFHWKIIPTHVGQAVPNECCPRSEEELLHSTSEEDYKKPLPKSSTFSSDEHKSGTLLKRAAVIFRMGFREYSLLRHAAVRLGLACQEELG</sequence>
<dbReference type="EMBL" id="BAAFST010000012">
    <property type="protein sequence ID" value="GAB1297306.1"/>
    <property type="molecule type" value="Genomic_DNA"/>
</dbReference>
<feature type="compositionally biased region" description="Basic and acidic residues" evidence="1">
    <location>
        <begin position="120"/>
        <end position="132"/>
    </location>
</feature>
<dbReference type="InterPro" id="IPR053355">
    <property type="entry name" value="RAD51-associated"/>
</dbReference>
<proteinExistence type="predicted"/>
<dbReference type="Proteomes" id="UP001623349">
    <property type="component" value="Unassembled WGS sequence"/>
</dbReference>
<feature type="compositionally biased region" description="Basic and acidic residues" evidence="1">
    <location>
        <begin position="1008"/>
        <end position="1023"/>
    </location>
</feature>
<evidence type="ECO:0000313" key="3">
    <source>
        <dbReference type="Proteomes" id="UP001623349"/>
    </source>
</evidence>
<dbReference type="PANTHER" id="PTHR39229">
    <property type="entry name" value="MCG1037962"/>
    <property type="match status" value="1"/>
</dbReference>
<reference evidence="2 3" key="1">
    <citation type="submission" date="2024-08" db="EMBL/GenBank/DDBJ databases">
        <title>The draft genome of Apodemus speciosus.</title>
        <authorList>
            <person name="Nabeshima K."/>
            <person name="Suzuki S."/>
            <person name="Onuma M."/>
        </authorList>
    </citation>
    <scope>NUCLEOTIDE SEQUENCE [LARGE SCALE GENOMIC DNA]</scope>
    <source>
        <strain evidence="2">IB14-021</strain>
    </source>
</reference>
<comment type="caution">
    <text evidence="2">The sequence shown here is derived from an EMBL/GenBank/DDBJ whole genome shotgun (WGS) entry which is preliminary data.</text>
</comment>